<evidence type="ECO:0000256" key="4">
    <source>
        <dbReference type="ARBA" id="ARBA00020268"/>
    </source>
</evidence>
<evidence type="ECO:0000313" key="14">
    <source>
        <dbReference type="EMBL" id="HJG29532.1"/>
    </source>
</evidence>
<keyword evidence="5" id="KW-0813">Transport</keyword>
<dbReference type="Proteomes" id="UP000782880">
    <property type="component" value="Unassembled WGS sequence"/>
</dbReference>
<dbReference type="GO" id="GO:0015297">
    <property type="term" value="F:antiporter activity"/>
    <property type="evidence" value="ECO:0007669"/>
    <property type="project" value="UniProtKB-KW"/>
</dbReference>
<keyword evidence="11 13" id="KW-0472">Membrane</keyword>
<feature type="transmembrane region" description="Helical" evidence="13">
    <location>
        <begin position="60"/>
        <end position="82"/>
    </location>
</feature>
<evidence type="ECO:0000256" key="7">
    <source>
        <dbReference type="ARBA" id="ARBA00022475"/>
    </source>
</evidence>
<dbReference type="GO" id="GO:0042910">
    <property type="term" value="F:xenobiotic transmembrane transporter activity"/>
    <property type="evidence" value="ECO:0007669"/>
    <property type="project" value="InterPro"/>
</dbReference>
<keyword evidence="7" id="KW-1003">Cell membrane</keyword>
<dbReference type="InterPro" id="IPR050222">
    <property type="entry name" value="MATE_MdtK"/>
</dbReference>
<evidence type="ECO:0000256" key="10">
    <source>
        <dbReference type="ARBA" id="ARBA00023065"/>
    </source>
</evidence>
<feature type="transmembrane region" description="Helical" evidence="13">
    <location>
        <begin position="420"/>
        <end position="436"/>
    </location>
</feature>
<reference evidence="14" key="2">
    <citation type="submission" date="2021-09" db="EMBL/GenBank/DDBJ databases">
        <authorList>
            <person name="Gilroy R."/>
        </authorList>
    </citation>
    <scope>NUCLEOTIDE SEQUENCE</scope>
    <source>
        <strain evidence="14">ChiBcec21-2208</strain>
    </source>
</reference>
<gene>
    <name evidence="14" type="ORF">K8V20_12910</name>
</gene>
<feature type="transmembrane region" description="Helical" evidence="13">
    <location>
        <begin position="387"/>
        <end position="408"/>
    </location>
</feature>
<evidence type="ECO:0000256" key="13">
    <source>
        <dbReference type="SAM" id="Phobius"/>
    </source>
</evidence>
<dbReference type="PIRSF" id="PIRSF006603">
    <property type="entry name" value="DinF"/>
    <property type="match status" value="1"/>
</dbReference>
<evidence type="ECO:0000313" key="15">
    <source>
        <dbReference type="Proteomes" id="UP000782880"/>
    </source>
</evidence>
<comment type="subcellular location">
    <subcellularLocation>
        <location evidence="2">Cell membrane</location>
        <topology evidence="2">Multi-pass membrane protein</topology>
    </subcellularLocation>
</comment>
<feature type="transmembrane region" description="Helical" evidence="13">
    <location>
        <begin position="133"/>
        <end position="151"/>
    </location>
</feature>
<dbReference type="PANTHER" id="PTHR43298:SF2">
    <property type="entry name" value="FMN_FAD EXPORTER YEEO-RELATED"/>
    <property type="match status" value="1"/>
</dbReference>
<dbReference type="InterPro" id="IPR048279">
    <property type="entry name" value="MdtK-like"/>
</dbReference>
<evidence type="ECO:0000256" key="12">
    <source>
        <dbReference type="ARBA" id="ARBA00031636"/>
    </source>
</evidence>
<dbReference type="InterPro" id="IPR002528">
    <property type="entry name" value="MATE_fam"/>
</dbReference>
<keyword evidence="10" id="KW-0406">Ion transport</keyword>
<keyword evidence="8 13" id="KW-0812">Transmembrane</keyword>
<comment type="function">
    <text evidence="1">Multidrug efflux pump.</text>
</comment>
<protein>
    <recommendedName>
        <fullName evidence="4">Probable multidrug resistance protein NorM</fullName>
    </recommendedName>
    <alternativeName>
        <fullName evidence="12">Multidrug-efflux transporter</fullName>
    </alternativeName>
</protein>
<proteinExistence type="inferred from homology"/>
<accession>A0A921LQ30</accession>
<evidence type="ECO:0000256" key="2">
    <source>
        <dbReference type="ARBA" id="ARBA00004651"/>
    </source>
</evidence>
<comment type="caution">
    <text evidence="14">The sequence shown here is derived from an EMBL/GenBank/DDBJ whole genome shotgun (WGS) entry which is preliminary data.</text>
</comment>
<evidence type="ECO:0000256" key="8">
    <source>
        <dbReference type="ARBA" id="ARBA00022692"/>
    </source>
</evidence>
<keyword evidence="6" id="KW-0050">Antiport</keyword>
<dbReference type="GO" id="GO:0005886">
    <property type="term" value="C:plasma membrane"/>
    <property type="evidence" value="ECO:0007669"/>
    <property type="project" value="UniProtKB-SubCell"/>
</dbReference>
<evidence type="ECO:0000256" key="3">
    <source>
        <dbReference type="ARBA" id="ARBA00010199"/>
    </source>
</evidence>
<reference evidence="14" key="1">
    <citation type="journal article" date="2021" name="PeerJ">
        <title>Extensive microbial diversity within the chicken gut microbiome revealed by metagenomics and culture.</title>
        <authorList>
            <person name="Gilroy R."/>
            <person name="Ravi A."/>
            <person name="Getino M."/>
            <person name="Pursley I."/>
            <person name="Horton D.L."/>
            <person name="Alikhan N.F."/>
            <person name="Baker D."/>
            <person name="Gharbi K."/>
            <person name="Hall N."/>
            <person name="Watson M."/>
            <person name="Adriaenssens E.M."/>
            <person name="Foster-Nyarko E."/>
            <person name="Jarju S."/>
            <person name="Secka A."/>
            <person name="Antonio M."/>
            <person name="Oren A."/>
            <person name="Chaudhuri R.R."/>
            <person name="La Ragione R."/>
            <person name="Hildebrand F."/>
            <person name="Pallen M.J."/>
        </authorList>
    </citation>
    <scope>NUCLEOTIDE SEQUENCE</scope>
    <source>
        <strain evidence="14">ChiBcec21-2208</strain>
    </source>
</reference>
<dbReference type="Pfam" id="PF01554">
    <property type="entry name" value="MatE"/>
    <property type="match status" value="2"/>
</dbReference>
<dbReference type="EMBL" id="DYVE01000329">
    <property type="protein sequence ID" value="HJG29532.1"/>
    <property type="molecule type" value="Genomic_DNA"/>
</dbReference>
<dbReference type="NCBIfam" id="TIGR00797">
    <property type="entry name" value="matE"/>
    <property type="match status" value="1"/>
</dbReference>
<feature type="transmembrane region" description="Helical" evidence="13">
    <location>
        <begin position="238"/>
        <end position="258"/>
    </location>
</feature>
<evidence type="ECO:0000256" key="11">
    <source>
        <dbReference type="ARBA" id="ARBA00023136"/>
    </source>
</evidence>
<evidence type="ECO:0000256" key="1">
    <source>
        <dbReference type="ARBA" id="ARBA00003408"/>
    </source>
</evidence>
<dbReference type="PANTHER" id="PTHR43298">
    <property type="entry name" value="MULTIDRUG RESISTANCE PROTEIN NORM-RELATED"/>
    <property type="match status" value="1"/>
</dbReference>
<feature type="transmembrane region" description="Helical" evidence="13">
    <location>
        <begin position="163"/>
        <end position="186"/>
    </location>
</feature>
<feature type="transmembrane region" description="Helical" evidence="13">
    <location>
        <begin position="192"/>
        <end position="217"/>
    </location>
</feature>
<feature type="transmembrane region" description="Helical" evidence="13">
    <location>
        <begin position="94"/>
        <end position="113"/>
    </location>
</feature>
<name>A0A921LQ30_9FIRM</name>
<sequence length="443" mass="48086">MTDTLMKEKPIFPLLASMALPMVFSMLVNALYNIVDSFFVAQISEDAMTALSLVYPMQNLINAIAIGFGVGINAQIALHLGAGARHRADTAATHGMYFSLLHGIVITIVSIAITPKFLAAFTTDEVIIRMGTTYASIAFSFSVVVMAALAFEKFFQAIGRMKLTMIALMAGSICNIVLDPLLIFGWGPFPQMGIAGAALATGIGQILTLSLYLLFYNKYPTPVKLRRSCMRPNKKMDLQLYAIGIPAILNLALPSVLISFLNGILAAFSQSYVVVLGIYYKLQTFLYLPGSGIVQGMRPLIGYNYGAGESERVRKIYRLTMWLCGGIMAFGTVLCLAFADKLMGLFTTNPETITIGQYALRVISCGFLISTVSVVTSGALEGLGKGVASLVISLFRYCLAIMPLAWILCRLMGPTGVWHAFWTTEVIAAAISMVVYRKSVQLK</sequence>
<comment type="similarity">
    <text evidence="3">Belongs to the multi antimicrobial extrusion (MATE) (TC 2.A.66.1) family.</text>
</comment>
<evidence type="ECO:0000256" key="5">
    <source>
        <dbReference type="ARBA" id="ARBA00022448"/>
    </source>
</evidence>
<feature type="transmembrane region" description="Helical" evidence="13">
    <location>
        <begin position="319"/>
        <end position="339"/>
    </location>
</feature>
<evidence type="ECO:0000256" key="6">
    <source>
        <dbReference type="ARBA" id="ARBA00022449"/>
    </source>
</evidence>
<dbReference type="AlphaFoldDB" id="A0A921LQ30"/>
<dbReference type="GO" id="GO:0006811">
    <property type="term" value="P:monoatomic ion transport"/>
    <property type="evidence" value="ECO:0007669"/>
    <property type="project" value="UniProtKB-KW"/>
</dbReference>
<feature type="transmembrane region" description="Helical" evidence="13">
    <location>
        <begin position="359"/>
        <end position="380"/>
    </location>
</feature>
<feature type="transmembrane region" description="Helical" evidence="13">
    <location>
        <begin position="12"/>
        <end position="32"/>
    </location>
</feature>
<evidence type="ECO:0000256" key="9">
    <source>
        <dbReference type="ARBA" id="ARBA00022989"/>
    </source>
</evidence>
<keyword evidence="9 13" id="KW-1133">Transmembrane helix</keyword>
<organism evidence="14 15">
    <name type="scientific">Subdoligranulum variabile</name>
    <dbReference type="NCBI Taxonomy" id="214851"/>
    <lineage>
        <taxon>Bacteria</taxon>
        <taxon>Bacillati</taxon>
        <taxon>Bacillota</taxon>
        <taxon>Clostridia</taxon>
        <taxon>Eubacteriales</taxon>
        <taxon>Oscillospiraceae</taxon>
        <taxon>Subdoligranulum</taxon>
    </lineage>
</organism>